<dbReference type="EMBL" id="WTYR01000001">
    <property type="protein sequence ID" value="MXP09207.1"/>
    <property type="molecule type" value="Genomic_DNA"/>
</dbReference>
<dbReference type="RefSeq" id="WP_160615859.1">
    <property type="nucleotide sequence ID" value="NZ_WTYR01000001.1"/>
</dbReference>
<dbReference type="SUPFAM" id="SSF46785">
    <property type="entry name" value="Winged helix' DNA-binding domain"/>
    <property type="match status" value="1"/>
</dbReference>
<dbReference type="InterPro" id="IPR036390">
    <property type="entry name" value="WH_DNA-bd_sf"/>
</dbReference>
<dbReference type="AlphaFoldDB" id="A0A6I4U4P9"/>
<proteinExistence type="predicted"/>
<keyword evidence="3" id="KW-0804">Transcription</keyword>
<dbReference type="InterPro" id="IPR036388">
    <property type="entry name" value="WH-like_DNA-bd_sf"/>
</dbReference>
<feature type="domain" description="HTH crp-type" evidence="4">
    <location>
        <begin position="154"/>
        <end position="228"/>
    </location>
</feature>
<dbReference type="PROSITE" id="PS51063">
    <property type="entry name" value="HTH_CRP_2"/>
    <property type="match status" value="1"/>
</dbReference>
<reference evidence="5 6" key="1">
    <citation type="submission" date="2019-12" db="EMBL/GenBank/DDBJ databases">
        <title>Genomic-based taxomic classification of the family Erythrobacteraceae.</title>
        <authorList>
            <person name="Xu L."/>
        </authorList>
    </citation>
    <scope>NUCLEOTIDE SEQUENCE [LARGE SCALE GENOMIC DNA]</scope>
    <source>
        <strain evidence="5 6">LMG 29519</strain>
    </source>
</reference>
<evidence type="ECO:0000313" key="6">
    <source>
        <dbReference type="Proteomes" id="UP000429229"/>
    </source>
</evidence>
<evidence type="ECO:0000256" key="2">
    <source>
        <dbReference type="ARBA" id="ARBA00023125"/>
    </source>
</evidence>
<keyword evidence="6" id="KW-1185">Reference proteome</keyword>
<evidence type="ECO:0000313" key="5">
    <source>
        <dbReference type="EMBL" id="MXP09207.1"/>
    </source>
</evidence>
<evidence type="ECO:0000256" key="3">
    <source>
        <dbReference type="ARBA" id="ARBA00023163"/>
    </source>
</evidence>
<dbReference type="GO" id="GO:0006355">
    <property type="term" value="P:regulation of DNA-templated transcription"/>
    <property type="evidence" value="ECO:0007669"/>
    <property type="project" value="InterPro"/>
</dbReference>
<dbReference type="Pfam" id="PF13545">
    <property type="entry name" value="HTH_Crp_2"/>
    <property type="match status" value="1"/>
</dbReference>
<protein>
    <submittedName>
        <fullName evidence="5">Helix-turn-helix domain-containing protein</fullName>
    </submittedName>
</protein>
<dbReference type="Gene3D" id="2.60.120.10">
    <property type="entry name" value="Jelly Rolls"/>
    <property type="match status" value="1"/>
</dbReference>
<dbReference type="InterPro" id="IPR014710">
    <property type="entry name" value="RmlC-like_jellyroll"/>
</dbReference>
<keyword evidence="1" id="KW-0805">Transcription regulation</keyword>
<dbReference type="Gene3D" id="1.10.10.10">
    <property type="entry name" value="Winged helix-like DNA-binding domain superfamily/Winged helix DNA-binding domain"/>
    <property type="match status" value="1"/>
</dbReference>
<sequence>MSEPLDFTRYPLTGRFLAGRARHLMTSSQERRLEEMVAETRTLATGERIIARGDVCDNSTMLIEGFMLRSLETGGKRHAVSFHVPGDFVDLHCFALKRLDHNIDCVGPTTIGLVPHRSLKQAMAEDADLGRLLWFSTLLDAAMHRQWIMKLEQLTVPRRIANIVAEIWRRLEMVGLADDGGFDTPLTQTNFAEMCGSTPIHANRAVGKLRNLGIADFRRGRIDIPSREELENYADFEPDYLYGDGDLYLRA</sequence>
<evidence type="ECO:0000259" key="4">
    <source>
        <dbReference type="PROSITE" id="PS51063"/>
    </source>
</evidence>
<organism evidence="5 6">
    <name type="scientific">Alteriqipengyuania halimionae</name>
    <dbReference type="NCBI Taxonomy" id="1926630"/>
    <lineage>
        <taxon>Bacteria</taxon>
        <taxon>Pseudomonadati</taxon>
        <taxon>Pseudomonadota</taxon>
        <taxon>Alphaproteobacteria</taxon>
        <taxon>Sphingomonadales</taxon>
        <taxon>Erythrobacteraceae</taxon>
        <taxon>Alteriqipengyuania</taxon>
    </lineage>
</organism>
<dbReference type="Proteomes" id="UP000429229">
    <property type="component" value="Unassembled WGS sequence"/>
</dbReference>
<dbReference type="InterPro" id="IPR018490">
    <property type="entry name" value="cNMP-bd_dom_sf"/>
</dbReference>
<accession>A0A6I4U4P9</accession>
<comment type="caution">
    <text evidence="5">The sequence shown here is derived from an EMBL/GenBank/DDBJ whole genome shotgun (WGS) entry which is preliminary data.</text>
</comment>
<dbReference type="OrthoDB" id="6155297at2"/>
<keyword evidence="2" id="KW-0238">DNA-binding</keyword>
<gene>
    <name evidence="5" type="ORF">GRI68_03330</name>
</gene>
<evidence type="ECO:0000256" key="1">
    <source>
        <dbReference type="ARBA" id="ARBA00023015"/>
    </source>
</evidence>
<dbReference type="InterPro" id="IPR012318">
    <property type="entry name" value="HTH_CRP"/>
</dbReference>
<name>A0A6I4U4P9_9SPHN</name>
<dbReference type="GO" id="GO:0003677">
    <property type="term" value="F:DNA binding"/>
    <property type="evidence" value="ECO:0007669"/>
    <property type="project" value="UniProtKB-KW"/>
</dbReference>
<dbReference type="SUPFAM" id="SSF51206">
    <property type="entry name" value="cAMP-binding domain-like"/>
    <property type="match status" value="1"/>
</dbReference>